<proteinExistence type="inferred from homology"/>
<dbReference type="GeneID" id="27726227"/>
<dbReference type="PANTHER" id="PTHR21039">
    <property type="entry name" value="HISTIDINOL PHOSPHATASE-RELATED"/>
    <property type="match status" value="1"/>
</dbReference>
<comment type="caution">
    <text evidence="10">The sequence shown here is derived from an EMBL/GenBank/DDBJ whole genome shotgun (WGS) entry which is preliminary data.</text>
</comment>
<dbReference type="OrthoDB" id="5957391at2759"/>
<dbReference type="EC" id="3.1.3.15" evidence="3 8"/>
<dbReference type="CDD" id="cd12110">
    <property type="entry name" value="PHP_HisPPase_Hisj_like"/>
    <property type="match status" value="1"/>
</dbReference>
<dbReference type="Gene3D" id="3.20.20.140">
    <property type="entry name" value="Metal-dependent hydrolases"/>
    <property type="match status" value="1"/>
</dbReference>
<dbReference type="UniPathway" id="UPA00031">
    <property type="reaction ID" value="UER00013"/>
</dbReference>
<dbReference type="EMBL" id="JOWA01000110">
    <property type="protein sequence ID" value="KEZ41095.1"/>
    <property type="molecule type" value="Genomic_DNA"/>
</dbReference>
<evidence type="ECO:0000256" key="8">
    <source>
        <dbReference type="RuleBase" id="RU366003"/>
    </source>
</evidence>
<reference evidence="10 11" key="1">
    <citation type="journal article" date="2014" name="Genome Announc.">
        <title>Draft genome sequence of the pathogenic fungus Scedosporium apiospermum.</title>
        <authorList>
            <person name="Vandeputte P."/>
            <person name="Ghamrawi S."/>
            <person name="Rechenmann M."/>
            <person name="Iltis A."/>
            <person name="Giraud S."/>
            <person name="Fleury M."/>
            <person name="Thornton C."/>
            <person name="Delhaes L."/>
            <person name="Meyer W."/>
            <person name="Papon N."/>
            <person name="Bouchara J.P."/>
        </authorList>
    </citation>
    <scope>NUCLEOTIDE SEQUENCE [LARGE SCALE GENOMIC DNA]</scope>
    <source>
        <strain evidence="10 11">IHEM 14462</strain>
    </source>
</reference>
<dbReference type="GO" id="GO:0000105">
    <property type="term" value="P:L-histidine biosynthetic process"/>
    <property type="evidence" value="ECO:0007669"/>
    <property type="project" value="UniProtKB-UniRule"/>
</dbReference>
<comment type="similarity">
    <text evidence="2 8">Belongs to the PHP hydrolase family. HisK subfamily.</text>
</comment>
<keyword evidence="4 8" id="KW-0028">Amino-acid biosynthesis</keyword>
<evidence type="ECO:0000313" key="11">
    <source>
        <dbReference type="Proteomes" id="UP000028545"/>
    </source>
</evidence>
<gene>
    <name evidence="10" type="ORF">SAPIO_CDS7155</name>
</gene>
<keyword evidence="5 8" id="KW-0378">Hydrolase</keyword>
<protein>
    <recommendedName>
        <fullName evidence="3 8">Histidinol-phosphatase</fullName>
        <shortName evidence="8">HolPase</shortName>
        <ecNumber evidence="3 8">3.1.3.15</ecNumber>
    </recommendedName>
</protein>
<dbReference type="RefSeq" id="XP_016640894.1">
    <property type="nucleotide sequence ID" value="XM_016789067.1"/>
</dbReference>
<feature type="domain" description="PHP" evidence="9">
    <location>
        <begin position="5"/>
        <end position="240"/>
    </location>
</feature>
<evidence type="ECO:0000256" key="2">
    <source>
        <dbReference type="ARBA" id="ARBA00009152"/>
    </source>
</evidence>
<evidence type="ECO:0000259" key="9">
    <source>
        <dbReference type="Pfam" id="PF02811"/>
    </source>
</evidence>
<dbReference type="InterPro" id="IPR010140">
    <property type="entry name" value="Histidinol_P_phosphatase_HisJ"/>
</dbReference>
<dbReference type="VEuPathDB" id="FungiDB:SAPIO_CDS7155"/>
<comment type="catalytic activity">
    <reaction evidence="7 8">
        <text>L-histidinol phosphate + H2O = L-histidinol + phosphate</text>
        <dbReference type="Rhea" id="RHEA:14465"/>
        <dbReference type="ChEBI" id="CHEBI:15377"/>
        <dbReference type="ChEBI" id="CHEBI:43474"/>
        <dbReference type="ChEBI" id="CHEBI:57699"/>
        <dbReference type="ChEBI" id="CHEBI:57980"/>
        <dbReference type="EC" id="3.1.3.15"/>
    </reaction>
</comment>
<dbReference type="Proteomes" id="UP000028545">
    <property type="component" value="Unassembled WGS sequence"/>
</dbReference>
<dbReference type="AlphaFoldDB" id="A0A084G183"/>
<dbReference type="SUPFAM" id="SSF89550">
    <property type="entry name" value="PHP domain-like"/>
    <property type="match status" value="1"/>
</dbReference>
<dbReference type="HOGENOM" id="CLU_054611_0_1_1"/>
<name>A0A084G183_PSEDA</name>
<dbReference type="Pfam" id="PF02811">
    <property type="entry name" value="PHP"/>
    <property type="match status" value="1"/>
</dbReference>
<dbReference type="InterPro" id="IPR004013">
    <property type="entry name" value="PHP_dom"/>
</dbReference>
<dbReference type="GO" id="GO:0004401">
    <property type="term" value="F:histidinol-phosphatase activity"/>
    <property type="evidence" value="ECO:0007669"/>
    <property type="project" value="UniProtKB-UniRule"/>
</dbReference>
<accession>A0A084G183</accession>
<organism evidence="10 11">
    <name type="scientific">Pseudallescheria apiosperma</name>
    <name type="common">Scedosporium apiospermum</name>
    <dbReference type="NCBI Taxonomy" id="563466"/>
    <lineage>
        <taxon>Eukaryota</taxon>
        <taxon>Fungi</taxon>
        <taxon>Dikarya</taxon>
        <taxon>Ascomycota</taxon>
        <taxon>Pezizomycotina</taxon>
        <taxon>Sordariomycetes</taxon>
        <taxon>Hypocreomycetidae</taxon>
        <taxon>Microascales</taxon>
        <taxon>Microascaceae</taxon>
        <taxon>Scedosporium</taxon>
    </lineage>
</organism>
<dbReference type="PANTHER" id="PTHR21039:SF0">
    <property type="entry name" value="HISTIDINOL-PHOSPHATASE"/>
    <property type="match status" value="1"/>
</dbReference>
<sequence>MAFTMHSHSGQFCPGHAKDALEEVIQQAIALGFKTIGLTEHMPRYSIEDLYPEELEPSPQASLAALAPRHEAYLVEASRLQLKYAPTLHVLIAFEGEFIRPSDAPHVLRLANPSLYPQIDYFIGSLHHVRGIPIDFDRATYLRARTSVLSEQQPRDEGKEDDEVFFEAYYDEQYEMLRTLKPRVVGHFDLVRLLSDHEQQAPEKRAASRDVRTWKGVWERIVRNLRVVVESGAWLECNTSALRKGLSEPYPCRAIAEEYLSLGGKFTFSDDSHGIAQVATNYIRGLDYLESLGVSELWTFERTPHPGVDGGAKATLTEKSVSIAEFRGSLKV</sequence>
<evidence type="ECO:0000256" key="5">
    <source>
        <dbReference type="ARBA" id="ARBA00022801"/>
    </source>
</evidence>
<evidence type="ECO:0000256" key="3">
    <source>
        <dbReference type="ARBA" id="ARBA00013085"/>
    </source>
</evidence>
<comment type="pathway">
    <text evidence="1 8">Amino-acid biosynthesis; L-histidine biosynthesis; L-histidine from 5-phospho-alpha-D-ribose 1-diphosphate: step 8/9.</text>
</comment>
<evidence type="ECO:0000256" key="1">
    <source>
        <dbReference type="ARBA" id="ARBA00004970"/>
    </source>
</evidence>
<dbReference type="GO" id="GO:0005737">
    <property type="term" value="C:cytoplasm"/>
    <property type="evidence" value="ECO:0007669"/>
    <property type="project" value="TreeGrafter"/>
</dbReference>
<keyword evidence="6 8" id="KW-0368">Histidine biosynthesis</keyword>
<evidence type="ECO:0000313" key="10">
    <source>
        <dbReference type="EMBL" id="KEZ41095.1"/>
    </source>
</evidence>
<dbReference type="OMA" id="DYDRPMY"/>
<dbReference type="InterPro" id="IPR016195">
    <property type="entry name" value="Pol/histidinol_Pase-like"/>
</dbReference>
<dbReference type="NCBIfam" id="TIGR01856">
    <property type="entry name" value="hisJ_fam"/>
    <property type="match status" value="1"/>
</dbReference>
<evidence type="ECO:0000256" key="7">
    <source>
        <dbReference type="ARBA" id="ARBA00049158"/>
    </source>
</evidence>
<evidence type="ECO:0000256" key="6">
    <source>
        <dbReference type="ARBA" id="ARBA00023102"/>
    </source>
</evidence>
<evidence type="ECO:0000256" key="4">
    <source>
        <dbReference type="ARBA" id="ARBA00022605"/>
    </source>
</evidence>
<keyword evidence="11" id="KW-1185">Reference proteome</keyword>
<dbReference type="KEGG" id="sapo:SAPIO_CDS7155"/>